<dbReference type="EC" id="6.3.4.13" evidence="4 14"/>
<dbReference type="GO" id="GO:0005524">
    <property type="term" value="F:ATP binding"/>
    <property type="evidence" value="ECO:0007669"/>
    <property type="project" value="UniProtKB-UniRule"/>
</dbReference>
<dbReference type="SUPFAM" id="SSF51246">
    <property type="entry name" value="Rudiment single hybrid motif"/>
    <property type="match status" value="1"/>
</dbReference>
<dbReference type="PANTHER" id="PTHR43472">
    <property type="entry name" value="PHOSPHORIBOSYLAMINE--GLYCINE LIGASE"/>
    <property type="match status" value="1"/>
</dbReference>
<dbReference type="InterPro" id="IPR013815">
    <property type="entry name" value="ATP_grasp_subdomain_1"/>
</dbReference>
<dbReference type="PANTHER" id="PTHR43472:SF1">
    <property type="entry name" value="PHOSPHORIBOSYLAMINE--GLYCINE LIGASE, CHLOROPLASTIC"/>
    <property type="match status" value="1"/>
</dbReference>
<dbReference type="InterPro" id="IPR020562">
    <property type="entry name" value="PRibGlycinamide_synth_N"/>
</dbReference>
<evidence type="ECO:0000256" key="13">
    <source>
        <dbReference type="ARBA" id="ARBA00042864"/>
    </source>
</evidence>
<evidence type="ECO:0000256" key="12">
    <source>
        <dbReference type="ARBA" id="ARBA00042242"/>
    </source>
</evidence>
<dbReference type="Pfam" id="PF02844">
    <property type="entry name" value="GARS_N"/>
    <property type="match status" value="1"/>
</dbReference>
<dbReference type="UniPathway" id="UPA00074">
    <property type="reaction ID" value="UER00125"/>
</dbReference>
<evidence type="ECO:0000256" key="11">
    <source>
        <dbReference type="ARBA" id="ARBA00038345"/>
    </source>
</evidence>
<dbReference type="GO" id="GO:0004637">
    <property type="term" value="F:phosphoribosylamine-glycine ligase activity"/>
    <property type="evidence" value="ECO:0007669"/>
    <property type="project" value="UniProtKB-UniRule"/>
</dbReference>
<protein>
    <recommendedName>
        <fullName evidence="4 14">Phosphoribosylamine--glycine ligase</fullName>
        <ecNumber evidence="4 14">6.3.4.13</ecNumber>
    </recommendedName>
    <alternativeName>
        <fullName evidence="14">GARS</fullName>
    </alternativeName>
    <alternativeName>
        <fullName evidence="12 14">Glycinamide ribonucleotide synthetase</fullName>
    </alternativeName>
    <alternativeName>
        <fullName evidence="13 14">Phosphoribosylglycinamide synthetase</fullName>
    </alternativeName>
</protein>
<evidence type="ECO:0000256" key="3">
    <source>
        <dbReference type="ARBA" id="ARBA00005174"/>
    </source>
</evidence>
<dbReference type="Pfam" id="PF01071">
    <property type="entry name" value="GARS_A"/>
    <property type="match status" value="1"/>
</dbReference>
<dbReference type="SMART" id="SM01210">
    <property type="entry name" value="GARS_C"/>
    <property type="match status" value="1"/>
</dbReference>
<evidence type="ECO:0000256" key="9">
    <source>
        <dbReference type="ARBA" id="ARBA00022840"/>
    </source>
</evidence>
<name>A0A3A4R531_9BACT</name>
<dbReference type="SUPFAM" id="SSF52440">
    <property type="entry name" value="PreATP-grasp domain"/>
    <property type="match status" value="1"/>
</dbReference>
<dbReference type="FunFam" id="3.40.50.20:FF:000006">
    <property type="entry name" value="Phosphoribosylamine--glycine ligase, chloroplastic"/>
    <property type="match status" value="1"/>
</dbReference>
<dbReference type="InterPro" id="IPR011761">
    <property type="entry name" value="ATP-grasp"/>
</dbReference>
<evidence type="ECO:0000313" key="18">
    <source>
        <dbReference type="Proteomes" id="UP000266426"/>
    </source>
</evidence>
<dbReference type="Gene3D" id="3.30.1490.20">
    <property type="entry name" value="ATP-grasp fold, A domain"/>
    <property type="match status" value="1"/>
</dbReference>
<evidence type="ECO:0000256" key="10">
    <source>
        <dbReference type="ARBA" id="ARBA00023211"/>
    </source>
</evidence>
<gene>
    <name evidence="14 17" type="primary">purD</name>
    <name evidence="17" type="ORF">C4541_12025</name>
</gene>
<dbReference type="SUPFAM" id="SSF56059">
    <property type="entry name" value="Glutathione synthetase ATP-binding domain-like"/>
    <property type="match status" value="1"/>
</dbReference>
<dbReference type="InterPro" id="IPR011054">
    <property type="entry name" value="Rudment_hybrid_motif"/>
</dbReference>
<keyword evidence="10" id="KW-0464">Manganese</keyword>
<dbReference type="SMART" id="SM01209">
    <property type="entry name" value="GARS_A"/>
    <property type="match status" value="1"/>
</dbReference>
<keyword evidence="7 15" id="KW-0547">Nucleotide-binding</keyword>
<dbReference type="EMBL" id="QZJZ01000093">
    <property type="protein sequence ID" value="RJP56581.1"/>
    <property type="molecule type" value="Genomic_DNA"/>
</dbReference>
<evidence type="ECO:0000256" key="2">
    <source>
        <dbReference type="ARBA" id="ARBA00001946"/>
    </source>
</evidence>
<dbReference type="HAMAP" id="MF_00138">
    <property type="entry name" value="GARS"/>
    <property type="match status" value="1"/>
</dbReference>
<dbReference type="InterPro" id="IPR000115">
    <property type="entry name" value="PRibGlycinamide_synth"/>
</dbReference>
<dbReference type="NCBIfam" id="TIGR00877">
    <property type="entry name" value="purD"/>
    <property type="match status" value="1"/>
</dbReference>
<sequence length="434" mass="47247">MKVLVIGGGGREHALVWKLNQSPLVKKLYCAPGNGGISRFAQCVPIGADKTDDLLQFSIKEKIDFVVVGPEIPLCAGIVDVFEMNKIPVFGPSKAAARLEDSKIFAKEVMIKANVPTAFHKVFTSSEEAIEYLNKKSVPIVIKADGLAAGKGAIVADTREKAKGAVKLILDDRVFGSAGDRILVEEFLPGEEASMFALSDGKTVVPLLAAQDHKRVYDNDKGPNTGGMGAYCPAPVVDPVMQERVMRLIVEPVIQQMEKEGAPYKGVLFVGLMIADNEPKVLEFNVRFGDPETQAILPLLETDLMEVFLAVHEQKLDKIKLKWKQQTALTVVLASGGYPGEYEKGIAIQGLEALDDMNKVVAFHAGTSCKGGIFYTNGGRVLNITALGSTIENAQDRAYAAIKRIYFDKMHFRRDIGNKALQRLERVTNESAGK</sequence>
<dbReference type="InterPro" id="IPR016185">
    <property type="entry name" value="PreATP-grasp_dom_sf"/>
</dbReference>
<dbReference type="InterPro" id="IPR020561">
    <property type="entry name" value="PRibGlycinamid_synth_ATP-grasp"/>
</dbReference>
<dbReference type="Pfam" id="PF02843">
    <property type="entry name" value="GARS_C"/>
    <property type="match status" value="1"/>
</dbReference>
<evidence type="ECO:0000313" key="17">
    <source>
        <dbReference type="EMBL" id="RJP56581.1"/>
    </source>
</evidence>
<keyword evidence="5 14" id="KW-0436">Ligase</keyword>
<dbReference type="AlphaFoldDB" id="A0A3A4R531"/>
<evidence type="ECO:0000259" key="16">
    <source>
        <dbReference type="PROSITE" id="PS50975"/>
    </source>
</evidence>
<organism evidence="17 18">
    <name type="scientific">Candidatus Auribacter fodinae</name>
    <dbReference type="NCBI Taxonomy" id="2093366"/>
    <lineage>
        <taxon>Bacteria</taxon>
        <taxon>Pseudomonadati</taxon>
        <taxon>Candidatus Auribacterota</taxon>
        <taxon>Candidatus Auribacteria</taxon>
        <taxon>Candidatus Auribacterales</taxon>
        <taxon>Candidatus Auribacteraceae</taxon>
        <taxon>Candidatus Auribacter</taxon>
    </lineage>
</organism>
<comment type="similarity">
    <text evidence="11 14">Belongs to the GARS family.</text>
</comment>
<evidence type="ECO:0000256" key="14">
    <source>
        <dbReference type="HAMAP-Rule" id="MF_00138"/>
    </source>
</evidence>
<comment type="cofactor">
    <cofactor evidence="1">
        <name>Mn(2+)</name>
        <dbReference type="ChEBI" id="CHEBI:29035"/>
    </cofactor>
</comment>
<keyword evidence="8 14" id="KW-0658">Purine biosynthesis</keyword>
<dbReference type="InterPro" id="IPR020560">
    <property type="entry name" value="PRibGlycinamide_synth_C-dom"/>
</dbReference>
<evidence type="ECO:0000256" key="6">
    <source>
        <dbReference type="ARBA" id="ARBA00022723"/>
    </source>
</evidence>
<dbReference type="GO" id="GO:0046872">
    <property type="term" value="F:metal ion binding"/>
    <property type="evidence" value="ECO:0007669"/>
    <property type="project" value="UniProtKB-KW"/>
</dbReference>
<dbReference type="Gene3D" id="3.90.600.10">
    <property type="entry name" value="Phosphoribosylglycinamide synthetase, C-terminal domain"/>
    <property type="match status" value="1"/>
</dbReference>
<evidence type="ECO:0000256" key="15">
    <source>
        <dbReference type="PROSITE-ProRule" id="PRU00409"/>
    </source>
</evidence>
<dbReference type="Gene3D" id="3.30.470.20">
    <property type="entry name" value="ATP-grasp fold, B domain"/>
    <property type="match status" value="1"/>
</dbReference>
<evidence type="ECO:0000256" key="8">
    <source>
        <dbReference type="ARBA" id="ARBA00022755"/>
    </source>
</evidence>
<evidence type="ECO:0000256" key="7">
    <source>
        <dbReference type="ARBA" id="ARBA00022741"/>
    </source>
</evidence>
<evidence type="ECO:0000256" key="5">
    <source>
        <dbReference type="ARBA" id="ARBA00022598"/>
    </source>
</evidence>
<proteinExistence type="inferred from homology"/>
<comment type="caution">
    <text evidence="17">The sequence shown here is derived from an EMBL/GenBank/DDBJ whole genome shotgun (WGS) entry which is preliminary data.</text>
</comment>
<accession>A0A3A4R531</accession>
<dbReference type="InterPro" id="IPR037123">
    <property type="entry name" value="PRibGlycinamide_synth_C_sf"/>
</dbReference>
<comment type="catalytic activity">
    <reaction evidence="14">
        <text>5-phospho-beta-D-ribosylamine + glycine + ATP = N(1)-(5-phospho-beta-D-ribosyl)glycinamide + ADP + phosphate + H(+)</text>
        <dbReference type="Rhea" id="RHEA:17453"/>
        <dbReference type="ChEBI" id="CHEBI:15378"/>
        <dbReference type="ChEBI" id="CHEBI:30616"/>
        <dbReference type="ChEBI" id="CHEBI:43474"/>
        <dbReference type="ChEBI" id="CHEBI:57305"/>
        <dbReference type="ChEBI" id="CHEBI:58681"/>
        <dbReference type="ChEBI" id="CHEBI:143788"/>
        <dbReference type="ChEBI" id="CHEBI:456216"/>
        <dbReference type="EC" id="6.3.4.13"/>
    </reaction>
</comment>
<feature type="domain" description="ATP-grasp" evidence="16">
    <location>
        <begin position="107"/>
        <end position="313"/>
    </location>
</feature>
<dbReference type="GO" id="GO:0006189">
    <property type="term" value="P:'de novo' IMP biosynthetic process"/>
    <property type="evidence" value="ECO:0007669"/>
    <property type="project" value="UniProtKB-UniRule"/>
</dbReference>
<evidence type="ECO:0000256" key="4">
    <source>
        <dbReference type="ARBA" id="ARBA00013255"/>
    </source>
</evidence>
<reference evidence="17 18" key="1">
    <citation type="journal article" date="2017" name="ISME J.">
        <title>Energy and carbon metabolisms in a deep terrestrial subsurface fluid microbial community.</title>
        <authorList>
            <person name="Momper L."/>
            <person name="Jungbluth S.P."/>
            <person name="Lee M.D."/>
            <person name="Amend J.P."/>
        </authorList>
    </citation>
    <scope>NUCLEOTIDE SEQUENCE [LARGE SCALE GENOMIC DNA]</scope>
    <source>
        <strain evidence="17">SURF_26</strain>
    </source>
</reference>
<dbReference type="InterPro" id="IPR020559">
    <property type="entry name" value="PRibGlycinamide_synth_CS"/>
</dbReference>
<comment type="cofactor">
    <cofactor evidence="2">
        <name>Mg(2+)</name>
        <dbReference type="ChEBI" id="CHEBI:18420"/>
    </cofactor>
</comment>
<dbReference type="Gene3D" id="3.40.50.20">
    <property type="match status" value="1"/>
</dbReference>
<dbReference type="FunFam" id="3.30.470.20:FF:000018">
    <property type="entry name" value="Trifunctional purine biosynthetic protein adenosine-3"/>
    <property type="match status" value="1"/>
</dbReference>
<evidence type="ECO:0000256" key="1">
    <source>
        <dbReference type="ARBA" id="ARBA00001936"/>
    </source>
</evidence>
<dbReference type="FunFam" id="3.90.600.10:FF:000001">
    <property type="entry name" value="Trifunctional purine biosynthetic protein adenosine-3"/>
    <property type="match status" value="1"/>
</dbReference>
<comment type="pathway">
    <text evidence="3 14">Purine metabolism; IMP biosynthesis via de novo pathway; N(1)-(5-phospho-D-ribosyl)glycinamide from 5-phospho-alpha-D-ribose 1-diphosphate: step 2/2.</text>
</comment>
<dbReference type="PROSITE" id="PS50975">
    <property type="entry name" value="ATP_GRASP"/>
    <property type="match status" value="1"/>
</dbReference>
<keyword evidence="6" id="KW-0479">Metal-binding</keyword>
<keyword evidence="9 15" id="KW-0067">ATP-binding</keyword>
<dbReference type="Proteomes" id="UP000266426">
    <property type="component" value="Unassembled WGS sequence"/>
</dbReference>
<dbReference type="PROSITE" id="PS00184">
    <property type="entry name" value="GARS"/>
    <property type="match status" value="1"/>
</dbReference>
<dbReference type="GO" id="GO:0009113">
    <property type="term" value="P:purine nucleobase biosynthetic process"/>
    <property type="evidence" value="ECO:0007669"/>
    <property type="project" value="InterPro"/>
</dbReference>